<dbReference type="KEGG" id="mpt:Mpe_A3513"/>
<dbReference type="PANTHER" id="PTHR43737:SF1">
    <property type="entry name" value="DUF1501 DOMAIN-CONTAINING PROTEIN"/>
    <property type="match status" value="1"/>
</dbReference>
<dbReference type="RefSeq" id="WP_011831086.1">
    <property type="nucleotide sequence ID" value="NC_008825.1"/>
</dbReference>
<feature type="compositionally biased region" description="Gly residues" evidence="1">
    <location>
        <begin position="31"/>
        <end position="45"/>
    </location>
</feature>
<gene>
    <name evidence="3" type="ordered locus">Mpe_A3513</name>
</gene>
<evidence type="ECO:0000313" key="4">
    <source>
        <dbReference type="Proteomes" id="UP000000366"/>
    </source>
</evidence>
<keyword evidence="2" id="KW-0732">Signal</keyword>
<dbReference type="EMBL" id="CP000555">
    <property type="protein sequence ID" value="ABM96466.1"/>
    <property type="molecule type" value="Genomic_DNA"/>
</dbReference>
<organism evidence="3 4">
    <name type="scientific">Methylibium petroleiphilum (strain ATCC BAA-1232 / LMG 22953 / PM1)</name>
    <dbReference type="NCBI Taxonomy" id="420662"/>
    <lineage>
        <taxon>Bacteria</taxon>
        <taxon>Pseudomonadati</taxon>
        <taxon>Pseudomonadota</taxon>
        <taxon>Betaproteobacteria</taxon>
        <taxon>Burkholderiales</taxon>
        <taxon>Sphaerotilaceae</taxon>
        <taxon>Methylibium</taxon>
    </lineage>
</organism>
<keyword evidence="4" id="KW-1185">Reference proteome</keyword>
<evidence type="ECO:0000256" key="1">
    <source>
        <dbReference type="SAM" id="MobiDB-lite"/>
    </source>
</evidence>
<dbReference type="HOGENOM" id="CLU_023627_0_0_4"/>
<dbReference type="STRING" id="420662.Mpe_A3513"/>
<name>A2SLM7_METPP</name>
<dbReference type="AlphaFoldDB" id="A2SLM7"/>
<feature type="compositionally biased region" description="Low complexity" evidence="1">
    <location>
        <begin position="57"/>
        <end position="66"/>
    </location>
</feature>
<feature type="signal peptide" evidence="2">
    <location>
        <begin position="1"/>
        <end position="26"/>
    </location>
</feature>
<dbReference type="InterPro" id="IPR014917">
    <property type="entry name" value="DUF1800"/>
</dbReference>
<dbReference type="Pfam" id="PF08811">
    <property type="entry name" value="DUF1800"/>
    <property type="match status" value="1"/>
</dbReference>
<dbReference type="eggNOG" id="COG5267">
    <property type="taxonomic scope" value="Bacteria"/>
</dbReference>
<protein>
    <recommendedName>
        <fullName evidence="5">Lipoprotein</fullName>
    </recommendedName>
</protein>
<dbReference type="Proteomes" id="UP000000366">
    <property type="component" value="Chromosome"/>
</dbReference>
<dbReference type="PANTHER" id="PTHR43737">
    <property type="entry name" value="BLL7424 PROTEIN"/>
    <property type="match status" value="1"/>
</dbReference>
<evidence type="ECO:0000256" key="2">
    <source>
        <dbReference type="SAM" id="SignalP"/>
    </source>
</evidence>
<feature type="region of interest" description="Disordered" evidence="1">
    <location>
        <begin position="31"/>
        <end position="66"/>
    </location>
</feature>
<evidence type="ECO:0000313" key="3">
    <source>
        <dbReference type="EMBL" id="ABM96466.1"/>
    </source>
</evidence>
<evidence type="ECO:0008006" key="5">
    <source>
        <dbReference type="Google" id="ProtNLM"/>
    </source>
</evidence>
<reference evidence="3 4" key="1">
    <citation type="journal article" date="2007" name="J. Bacteriol.">
        <title>Whole-genome analysis of the methyl tert-butyl ether-degrading beta-proteobacterium Methylibium petroleiphilum PM1.</title>
        <authorList>
            <person name="Kane S.R."/>
            <person name="Chakicherla A.Y."/>
            <person name="Chain P.S.G."/>
            <person name="Schmidt R."/>
            <person name="Shin M.W."/>
            <person name="Legler T.C."/>
            <person name="Scow K.M."/>
            <person name="Larimer F.W."/>
            <person name="Lucas S.M."/>
            <person name="Richardson P.M."/>
            <person name="Hristova K.R."/>
        </authorList>
    </citation>
    <scope>NUCLEOTIDE SEQUENCE [LARGE SCALE GENOMIC DNA]</scope>
    <source>
        <strain evidence="4">ATCC BAA-1232 / LMG 22953 / PM1</strain>
    </source>
</reference>
<accession>A2SLM7</accession>
<proteinExistence type="predicted"/>
<dbReference type="PROSITE" id="PS51257">
    <property type="entry name" value="PROKAR_LIPOPROTEIN"/>
    <property type="match status" value="1"/>
</dbReference>
<feature type="chain" id="PRO_5002645582" description="Lipoprotein" evidence="2">
    <location>
        <begin position="27"/>
        <end position="587"/>
    </location>
</feature>
<sequence>MSTPRSPRAQRLARLTALCAATLLLASCGGGGGGGGGSTDDGATGGSAAPPVPPSSGAPGGTPTTTLDATRLAHQASFGPTEALVADIRTRGPSAWLAAQMTTASARYTRGGNGDVHQWTGSGNYCDGRSATCWRDNFSSQPLLWDFYRNAVGGADQLRQRVAFALQKIVVVSNLEVEGTYGMRYYYNTLLDNAFGNYRQVLKKVALSPLMGDYLNNANNDKAAPNENFARELLQLFSIGTCELNANGTLKGGACSPTYGNETVRHYAYALTGWTYPAGGSTAWGCWPQSTHCRYYAGDMVPVAQYHDTLERPLLSGITVPAGSSADQALEAVLDSLMQHPNMAPFIGRQLIQQLVASNPSAAYVGRVAAAFNAGRHQGFGSGQRGDLAATVAAVLLDAEARSEIPTRSAGKLREPVLHFTGVLRALGGRTDGDALGWWWGETMRQHVFRPPSVFNYFPPDYPLPGVAGLKAPEFGIHNANTSLERLNYLTYLLWWGGSAASADVPGALGTRVDLQPYTADAADAAKLVDRLSTLALGARLPSATRTQVIAAVEAYTAQNDAQNWATNRVRQAAYLVFGSPNYQVQR</sequence>